<dbReference type="HOGENOM" id="CLU_132120_0_0_11"/>
<organism evidence="2 3">
    <name type="scientific">Streptomyces xiamenensis</name>
    <dbReference type="NCBI Taxonomy" id="408015"/>
    <lineage>
        <taxon>Bacteria</taxon>
        <taxon>Bacillati</taxon>
        <taxon>Actinomycetota</taxon>
        <taxon>Actinomycetes</taxon>
        <taxon>Kitasatosporales</taxon>
        <taxon>Streptomycetaceae</taxon>
        <taxon>Streptomyces</taxon>
    </lineage>
</organism>
<accession>A0A0F7CQB8</accession>
<keyword evidence="1" id="KW-0472">Membrane</keyword>
<dbReference type="Gene3D" id="2.60.40.1890">
    <property type="entry name" value="PCu(A)C copper chaperone"/>
    <property type="match status" value="1"/>
</dbReference>
<proteinExistence type="predicted"/>
<keyword evidence="3" id="KW-1185">Reference proteome</keyword>
<dbReference type="SUPFAM" id="SSF110087">
    <property type="entry name" value="DR1885-like metal-binding protein"/>
    <property type="match status" value="1"/>
</dbReference>
<evidence type="ECO:0000313" key="3">
    <source>
        <dbReference type="Proteomes" id="UP000034034"/>
    </source>
</evidence>
<dbReference type="KEGG" id="sxi:SXIM_47520"/>
<dbReference type="Pfam" id="PF04314">
    <property type="entry name" value="PCuAC"/>
    <property type="match status" value="1"/>
</dbReference>
<reference evidence="2" key="1">
    <citation type="submission" date="2019-08" db="EMBL/GenBank/DDBJ databases">
        <title>Complete genome sequence of a mangrove-derived Streptomyces xiamenensis.</title>
        <authorList>
            <person name="Xu J."/>
        </authorList>
    </citation>
    <scope>NUCLEOTIDE SEQUENCE</scope>
    <source>
        <strain evidence="2">318</strain>
    </source>
</reference>
<evidence type="ECO:0000313" key="2">
    <source>
        <dbReference type="EMBL" id="AKG46136.1"/>
    </source>
</evidence>
<sequence length="178" mass="19140">MNPRPTDEAIAAPRGARSSLRSRWTGALRAALVPLSAGSLTLLCLILWTGTGRAGSPAEIEVAEGRVFLPILDTQDMTGVFFEVTNTGGSDEQLLEVSTERGRAMFSDRELTTGAGRMIMIPRITVPADSTLDMSPFTPNVMLSLDRPLIEGERIDFVLRFRQSGQIPVSAVVVPPGS</sequence>
<dbReference type="Proteomes" id="UP000034034">
    <property type="component" value="Chromosome"/>
</dbReference>
<gene>
    <name evidence="2" type="ORF">SXIM_47520</name>
</gene>
<dbReference type="InterPro" id="IPR036182">
    <property type="entry name" value="PCuAC_sf"/>
</dbReference>
<dbReference type="InterPro" id="IPR058248">
    <property type="entry name" value="Lxx211020-like"/>
</dbReference>
<protein>
    <submittedName>
        <fullName evidence="2">Membrane protein</fullName>
    </submittedName>
</protein>
<dbReference type="InterPro" id="IPR007410">
    <property type="entry name" value="LpqE-like"/>
</dbReference>
<dbReference type="EMBL" id="CP009922">
    <property type="protein sequence ID" value="AKG46136.1"/>
    <property type="molecule type" value="Genomic_DNA"/>
</dbReference>
<name>A0A0F7CQB8_9ACTN</name>
<dbReference type="PANTHER" id="PTHR36302:SF1">
    <property type="entry name" value="COPPER CHAPERONE PCU(A)C"/>
    <property type="match status" value="1"/>
</dbReference>
<evidence type="ECO:0000256" key="1">
    <source>
        <dbReference type="SAM" id="Phobius"/>
    </source>
</evidence>
<dbReference type="PANTHER" id="PTHR36302">
    <property type="entry name" value="BLR7088 PROTEIN"/>
    <property type="match status" value="1"/>
</dbReference>
<dbReference type="AlphaFoldDB" id="A0A0F7CQB8"/>
<dbReference type="RefSeq" id="WP_052385179.1">
    <property type="nucleotide sequence ID" value="NZ_CP009922.3"/>
</dbReference>
<feature type="transmembrane region" description="Helical" evidence="1">
    <location>
        <begin position="27"/>
        <end position="48"/>
    </location>
</feature>
<dbReference type="PATRIC" id="fig|408015.6.peg.4811"/>
<keyword evidence="1" id="KW-1133">Transmembrane helix</keyword>
<dbReference type="STRING" id="408015.SXIM_47520"/>
<keyword evidence="1" id="KW-0812">Transmembrane</keyword>